<dbReference type="PANTHER" id="PTHR30143">
    <property type="entry name" value="ACID HYDRATASE"/>
    <property type="match status" value="1"/>
</dbReference>
<reference evidence="1 2" key="1">
    <citation type="submission" date="2016-03" db="EMBL/GenBank/DDBJ databases">
        <authorList>
            <consortium name="Pathogen Informatics"/>
        </authorList>
    </citation>
    <scope>NUCLEOTIDE SEQUENCE [LARGE SCALE GENOMIC DNA]</scope>
    <source>
        <strain evidence="1 2">NCTC13364</strain>
    </source>
</reference>
<dbReference type="EC" id="4.2.-.-" evidence="1"/>
<dbReference type="GO" id="GO:0008684">
    <property type="term" value="F:2-oxopent-4-enoate hydratase activity"/>
    <property type="evidence" value="ECO:0007669"/>
    <property type="project" value="TreeGrafter"/>
</dbReference>
<dbReference type="InterPro" id="IPR036663">
    <property type="entry name" value="Fumarylacetoacetase_C_sf"/>
</dbReference>
<evidence type="ECO:0000313" key="2">
    <source>
        <dbReference type="Proteomes" id="UP000077037"/>
    </source>
</evidence>
<gene>
    <name evidence="1" type="primary">xylJ</name>
    <name evidence="1" type="ORF">SAMEA1982600_03251</name>
</gene>
<sequence length="266" mass="28358">MNTTAYDPAPAAELLATAWRGAPQLKELPADQRPADLDQGYQLQDRFIAALDTPTAGWKLGLGSPASLRAANLRRPLIGRLLKARVHADGATVRLTRPDTPFTVEFEIAFVLARDIAPGEAPANVLDAIASTHTAFELVQSRYLDRRAVGLPSFVGDGVGFDAFVLGAEIAATSIDDVIPSARIEVDGVEHAVALSGDDLSYPLDSLRYLFDFARERGITLRQGEIVTAGAIAKPFDLPRAGVTVVGHYAGGATRVTLAATRNMSR</sequence>
<protein>
    <submittedName>
        <fullName evidence="1">Hydratase</fullName>
        <ecNumber evidence="1">4.2.-.-</ecNumber>
    </submittedName>
</protein>
<dbReference type="Proteomes" id="UP000077037">
    <property type="component" value="Unassembled WGS sequence"/>
</dbReference>
<proteinExistence type="predicted"/>
<dbReference type="GO" id="GO:0005737">
    <property type="term" value="C:cytoplasm"/>
    <property type="evidence" value="ECO:0007669"/>
    <property type="project" value="TreeGrafter"/>
</dbReference>
<dbReference type="InterPro" id="IPR050772">
    <property type="entry name" value="Hydratase-Decarb/MhpD_sf"/>
</dbReference>
<dbReference type="AlphaFoldDB" id="A0A157Q5X4"/>
<dbReference type="Gene3D" id="3.90.850.10">
    <property type="entry name" value="Fumarylacetoacetase-like, C-terminal domain"/>
    <property type="match status" value="1"/>
</dbReference>
<name>A0A157Q5X4_9BORD</name>
<keyword evidence="1" id="KW-0456">Lyase</keyword>
<dbReference type="EMBL" id="FKBS01000017">
    <property type="protein sequence ID" value="SAI41024.1"/>
    <property type="molecule type" value="Genomic_DNA"/>
</dbReference>
<dbReference type="PANTHER" id="PTHR30143:SF0">
    <property type="entry name" value="2-KETO-4-PENTENOATE HYDRATASE"/>
    <property type="match status" value="1"/>
</dbReference>
<dbReference type="RefSeq" id="WP_066415110.1">
    <property type="nucleotide sequence ID" value="NZ_FKBS01000017.1"/>
</dbReference>
<evidence type="ECO:0000313" key="1">
    <source>
        <dbReference type="EMBL" id="SAI41024.1"/>
    </source>
</evidence>
<accession>A0A157Q5X4</accession>
<dbReference type="SUPFAM" id="SSF56529">
    <property type="entry name" value="FAH"/>
    <property type="match status" value="1"/>
</dbReference>
<organism evidence="1 2">
    <name type="scientific">Bordetella ansorpii</name>
    <dbReference type="NCBI Taxonomy" id="288768"/>
    <lineage>
        <taxon>Bacteria</taxon>
        <taxon>Pseudomonadati</taxon>
        <taxon>Pseudomonadota</taxon>
        <taxon>Betaproteobacteria</taxon>
        <taxon>Burkholderiales</taxon>
        <taxon>Alcaligenaceae</taxon>
        <taxon>Bordetella</taxon>
    </lineage>
</organism>